<organism evidence="1">
    <name type="scientific">Virus NIOZ-UU157</name>
    <dbReference type="NCBI Taxonomy" id="2763269"/>
    <lineage>
        <taxon>Viruses</taxon>
    </lineage>
</organism>
<name>A0A7S9STZ2_9VIRU</name>
<dbReference type="EMBL" id="MW030553">
    <property type="protein sequence ID" value="QPI16308.1"/>
    <property type="molecule type" value="Genomic_DNA"/>
</dbReference>
<protein>
    <submittedName>
        <fullName evidence="1">Uncharacterized protein</fullName>
    </submittedName>
</protein>
<evidence type="ECO:0000313" key="1">
    <source>
        <dbReference type="EMBL" id="QPI16308.1"/>
    </source>
</evidence>
<reference evidence="1" key="1">
    <citation type="submission" date="2020-08" db="EMBL/GenBank/DDBJ databases">
        <title>Bridging the membrane lipid divide: bacteria of the FCB group superphylum have the potential to synthesize archaeal ether lipids.</title>
        <authorList>
            <person name="Villanueva L."/>
            <person name="von Meijenfeldt F.A.B."/>
            <person name="Westbye A.B."/>
            <person name="Yadav S."/>
            <person name="Hopmans E.C."/>
            <person name="Dutilh B.E."/>
            <person name="Sinninghe Damste J.S."/>
        </authorList>
    </citation>
    <scope>NUCLEOTIDE SEQUENCE</scope>
    <source>
        <strain evidence="1">NIOZ-UU157</strain>
    </source>
</reference>
<proteinExistence type="predicted"/>
<sequence length="187" mass="22247">MKTHRIFNKGQNVYCLLASHTNPNILLPVKGKILDSKWDPVNPLYQIRIIKFYDNMKFLKQHFFDMNFRHMFENRARKMILKAEDFKTAKVLEDRLNEKDRERFYVVIESVMCTKTKVGLSELFEKVQLYMISKNLKEIRDISARPFFKGPLSIDSVREFDARYKKGWSDKFEKSSLSIDKYLSSLG</sequence>
<accession>A0A7S9STZ2</accession>
<gene>
    <name evidence="1" type="ORF">NIOZUU157_00196</name>
</gene>